<dbReference type="Pfam" id="PF18537">
    <property type="entry name" value="CODH_A_N"/>
    <property type="match status" value="1"/>
</dbReference>
<evidence type="ECO:0000259" key="9">
    <source>
        <dbReference type="Pfam" id="PF19436"/>
    </source>
</evidence>
<dbReference type="InterPro" id="IPR011254">
    <property type="entry name" value="Prismane-like_sf"/>
</dbReference>
<name>A0ABV1FF26_9FIRM</name>
<dbReference type="NCBIfam" id="TIGR00316">
    <property type="entry name" value="cdhC"/>
    <property type="match status" value="1"/>
</dbReference>
<dbReference type="InterPro" id="IPR004461">
    <property type="entry name" value="CO_DH/Ac-CoA_synth_bsu"/>
</dbReference>
<dbReference type="NCBIfam" id="NF040764">
    <property type="entry name" value="CODH_ACS_al_bet"/>
    <property type="match status" value="1"/>
</dbReference>
<dbReference type="NCBIfam" id="NF007078">
    <property type="entry name" value="PRK09529.1"/>
    <property type="match status" value="1"/>
</dbReference>
<dbReference type="InterPro" id="IPR016099">
    <property type="entry name" value="Prismane-like_a/b-sand"/>
</dbReference>
<evidence type="ECO:0000313" key="11">
    <source>
        <dbReference type="Proteomes" id="UP001438008"/>
    </source>
</evidence>
<dbReference type="Gene3D" id="3.40.50.2030">
    <property type="match status" value="1"/>
</dbReference>
<feature type="domain" description="CO dehydrogenase/acetyl-CoA synthase complex beta subunit C-terminal" evidence="9">
    <location>
        <begin position="467"/>
        <end position="711"/>
    </location>
</feature>
<evidence type="ECO:0000256" key="4">
    <source>
        <dbReference type="ARBA" id="ARBA00022679"/>
    </source>
</evidence>
<keyword evidence="3" id="KW-0533">Nickel</keyword>
<evidence type="ECO:0000313" key="10">
    <source>
        <dbReference type="EMBL" id="MEQ2471851.1"/>
    </source>
</evidence>
<dbReference type="Pfam" id="PF03598">
    <property type="entry name" value="CdhC"/>
    <property type="match status" value="1"/>
</dbReference>
<dbReference type="RefSeq" id="WP_349164025.1">
    <property type="nucleotide sequence ID" value="NZ_JBBMFE010000003.1"/>
</dbReference>
<accession>A0ABV1FF26</accession>
<dbReference type="EC" id="2.3.1.169" evidence="1"/>
<evidence type="ECO:0000256" key="2">
    <source>
        <dbReference type="ARBA" id="ARBA00022485"/>
    </source>
</evidence>
<dbReference type="SUPFAM" id="SSF56821">
    <property type="entry name" value="Prismane protein-like"/>
    <property type="match status" value="1"/>
</dbReference>
<evidence type="ECO:0000256" key="6">
    <source>
        <dbReference type="ARBA" id="ARBA00023004"/>
    </source>
</evidence>
<dbReference type="InterPro" id="IPR041350">
    <property type="entry name" value="CODH_A_N"/>
</dbReference>
<keyword evidence="10" id="KW-0012">Acyltransferase</keyword>
<dbReference type="Proteomes" id="UP001438008">
    <property type="component" value="Unassembled WGS sequence"/>
</dbReference>
<protein>
    <recommendedName>
        <fullName evidence="1">CO-methylating acetyl-CoA synthase</fullName>
        <ecNumber evidence="1">2.3.1.169</ecNumber>
    </recommendedName>
</protein>
<dbReference type="Gene3D" id="3.40.1470.10">
    <property type="entry name" value="Bifunctional carbon monoxide dehydrogenase/acetyl-coa synthase(codh/acs), Chain M, domain 5"/>
    <property type="match status" value="1"/>
</dbReference>
<feature type="domain" description="Carbon monoxide dehydrogenase subunit alpha ,N-terminal" evidence="8">
    <location>
        <begin position="20"/>
        <end position="102"/>
    </location>
</feature>
<dbReference type="NCBIfam" id="NF003379">
    <property type="entry name" value="PRK04456.1"/>
    <property type="match status" value="1"/>
</dbReference>
<evidence type="ECO:0000256" key="3">
    <source>
        <dbReference type="ARBA" id="ARBA00022596"/>
    </source>
</evidence>
<dbReference type="Gene3D" id="3.40.970.20">
    <property type="entry name" value="Carbon monoxide dehydrogenase alpha subunit. Chain D, domain 4"/>
    <property type="match status" value="1"/>
</dbReference>
<organism evidence="10 11">
    <name type="scientific">Laedolimicola intestinihominis</name>
    <dbReference type="NCBI Taxonomy" id="3133166"/>
    <lineage>
        <taxon>Bacteria</taxon>
        <taxon>Bacillati</taxon>
        <taxon>Bacillota</taxon>
        <taxon>Clostridia</taxon>
        <taxon>Lachnospirales</taxon>
        <taxon>Lachnospiraceae</taxon>
        <taxon>Laedolimicola</taxon>
    </lineage>
</organism>
<dbReference type="PANTHER" id="PTHR42281:SF1">
    <property type="entry name" value="ACETYL-COA DECARBONYLASE_SYNTHASE COMPLEX SUBUNIT BETA 1"/>
    <property type="match status" value="1"/>
</dbReference>
<keyword evidence="7" id="KW-0411">Iron-sulfur</keyword>
<dbReference type="InterPro" id="IPR038571">
    <property type="entry name" value="CO_DH/Ac-CoA_synth_bsu_3_sf"/>
</dbReference>
<comment type="caution">
    <text evidence="10">The sequence shown here is derived from an EMBL/GenBank/DDBJ whole genome shotgun (WGS) entry which is preliminary data.</text>
</comment>
<keyword evidence="4 10" id="KW-0808">Transferase</keyword>
<keyword evidence="2" id="KW-0004">4Fe-4S</keyword>
<evidence type="ECO:0000259" key="8">
    <source>
        <dbReference type="Pfam" id="PF18537"/>
    </source>
</evidence>
<keyword evidence="6" id="KW-0408">Iron</keyword>
<dbReference type="Pfam" id="PF19436">
    <property type="entry name" value="ACS_CODH_B_C"/>
    <property type="match status" value="1"/>
</dbReference>
<evidence type="ECO:0000256" key="1">
    <source>
        <dbReference type="ARBA" id="ARBA00012244"/>
    </source>
</evidence>
<sequence>MSVLTDLIYGGSNAVAGLTEGAVNDAIAKYGEDKKVAMPDTAYFLPTIYAATGVKVSKLGDLPACVGVLKSLISNKEDLGEALNAGLATAVGAEIIEALKYVDNADPYAEDSGIGFVPDPVIRSLGVPLVTGDIPGVAVVLGKADNAEDVVTVVKDYQSKGIMTFLIGDVIEQCAEGGVKIGLDFRVVPLGHDVTAVIHVVTVAIRAALIFGNVTPGDLPGLLKYTKERVPAFVNTFGALNEVVVSAGAGAIALGFPVVVDVDLGENQVPGALESVLDHSLTVKKSLELRNIKIKVTELPIPVAFASAFEGEIIRRGDMQVEFSSHKAPTCELVQTCNADEIEDHKITIVGKDLDELEQGQTFALATYVQVAGAKMQPDFEPVIERKIHAWYNYMEGVMHTGQRNQIRVRVSKAAYEAGLRLTHFAEVLYNMIMDEFDIVVDKCQVTIVTDTDKVQELLDTVAMPTYEKRDERLETLTDESVDQFYTCTLCQSFAPSHCCVVTPERLGLCGAVSWLDAKATKELNPTGPCQPISKEGCEDEVKGIYPDVNRMVAEATQGALERVTLYSIMEDPMTSCGCFECICGIEPFSNGVIIANREYAGMTPLGMTFGELASMTGGGVQTPGFMGHGRHFIASKKFMSAEGGFERIVWMPKELKDDVAERLNKSAKEKYGIDNFADMIADETVATDEEALMAFLQEKNHPVLGLDPIM</sequence>
<gene>
    <name evidence="10" type="primary">acsB</name>
    <name evidence="10" type="ORF">WMO29_05010</name>
</gene>
<evidence type="ECO:0000256" key="5">
    <source>
        <dbReference type="ARBA" id="ARBA00022723"/>
    </source>
</evidence>
<dbReference type="EMBL" id="JBBMFE010000003">
    <property type="protein sequence ID" value="MEQ2471851.1"/>
    <property type="molecule type" value="Genomic_DNA"/>
</dbReference>
<dbReference type="PANTHER" id="PTHR42281">
    <property type="match status" value="1"/>
</dbReference>
<evidence type="ECO:0000256" key="7">
    <source>
        <dbReference type="ARBA" id="ARBA00023014"/>
    </source>
</evidence>
<dbReference type="InterPro" id="IPR045822">
    <property type="entry name" value="ACS_CODH_B_C"/>
</dbReference>
<dbReference type="GO" id="GO:0043884">
    <property type="term" value="F:CO-methylating acetyl-CoA synthase activity"/>
    <property type="evidence" value="ECO:0007669"/>
    <property type="project" value="UniProtKB-EC"/>
</dbReference>
<proteinExistence type="predicted"/>
<reference evidence="10 11" key="1">
    <citation type="submission" date="2024-03" db="EMBL/GenBank/DDBJ databases">
        <title>Human intestinal bacterial collection.</title>
        <authorList>
            <person name="Pauvert C."/>
            <person name="Hitch T.C.A."/>
            <person name="Clavel T."/>
        </authorList>
    </citation>
    <scope>NUCLEOTIDE SEQUENCE [LARGE SCALE GENOMIC DNA]</scope>
    <source>
        <strain evidence="10 11">CLA-AA-H132</strain>
    </source>
</reference>
<dbReference type="Gene3D" id="3.30.1650.10">
    <property type="entry name" value="Bifunctional carbon monoxide dehydrogenase/acetyl-coa synthase(codh/acs), Chain M, domain 3"/>
    <property type="match status" value="1"/>
</dbReference>
<dbReference type="Gene3D" id="1.10.8.190">
    <property type="entry name" value="Carbon monoxide dehydrogenase alpha subunit. Chain M, domain 1"/>
    <property type="match status" value="1"/>
</dbReference>
<keyword evidence="11" id="KW-1185">Reference proteome</keyword>
<keyword evidence="5" id="KW-0479">Metal-binding</keyword>